<sequence length="135" mass="15626">MLSPVTSHQVPHSQTPHYLISFPFCFPSASPSFVLSKDCIPVRTIYQHWKRVKITCSKPSIIQMRKPRPREGKSHIKRFPAECKTPKYNPVKYGFILYCLLLRLLLRELMFLNIKRVGTIHPISFQNASSVEDQG</sequence>
<dbReference type="InParanoid" id="A0A7J8I106"/>
<reference evidence="1 2" key="1">
    <citation type="journal article" date="2020" name="Nature">
        <title>Six reference-quality genomes reveal evolution of bat adaptations.</title>
        <authorList>
            <person name="Jebb D."/>
            <person name="Huang Z."/>
            <person name="Pippel M."/>
            <person name="Hughes G.M."/>
            <person name="Lavrichenko K."/>
            <person name="Devanna P."/>
            <person name="Winkler S."/>
            <person name="Jermiin L.S."/>
            <person name="Skirmuntt E.C."/>
            <person name="Katzourakis A."/>
            <person name="Burkitt-Gray L."/>
            <person name="Ray D.A."/>
            <person name="Sullivan K.A.M."/>
            <person name="Roscito J.G."/>
            <person name="Kirilenko B.M."/>
            <person name="Davalos L.M."/>
            <person name="Corthals A.P."/>
            <person name="Power M.L."/>
            <person name="Jones G."/>
            <person name="Ransome R.D."/>
            <person name="Dechmann D.K.N."/>
            <person name="Locatelli A.G."/>
            <person name="Puechmaille S.J."/>
            <person name="Fedrigo O."/>
            <person name="Jarvis E.D."/>
            <person name="Hiller M."/>
            <person name="Vernes S.C."/>
            <person name="Myers E.W."/>
            <person name="Teeling E.C."/>
        </authorList>
    </citation>
    <scope>NUCLEOTIDE SEQUENCE [LARGE SCALE GENOMIC DNA]</scope>
    <source>
        <strain evidence="1">MMolMol1</strain>
        <tissue evidence="1">Muscle</tissue>
    </source>
</reference>
<dbReference type="AlphaFoldDB" id="A0A7J8I106"/>
<gene>
    <name evidence="1" type="ORF">HJG59_010843</name>
</gene>
<protein>
    <submittedName>
        <fullName evidence="1">Uncharacterized protein</fullName>
    </submittedName>
</protein>
<name>A0A7J8I106_MOLMO</name>
<evidence type="ECO:0000313" key="1">
    <source>
        <dbReference type="EMBL" id="KAF6477951.1"/>
    </source>
</evidence>
<organism evidence="1 2">
    <name type="scientific">Molossus molossus</name>
    <name type="common">Pallas' mastiff bat</name>
    <name type="synonym">Vespertilio molossus</name>
    <dbReference type="NCBI Taxonomy" id="27622"/>
    <lineage>
        <taxon>Eukaryota</taxon>
        <taxon>Metazoa</taxon>
        <taxon>Chordata</taxon>
        <taxon>Craniata</taxon>
        <taxon>Vertebrata</taxon>
        <taxon>Euteleostomi</taxon>
        <taxon>Mammalia</taxon>
        <taxon>Eutheria</taxon>
        <taxon>Laurasiatheria</taxon>
        <taxon>Chiroptera</taxon>
        <taxon>Yangochiroptera</taxon>
        <taxon>Molossidae</taxon>
        <taxon>Molossus</taxon>
    </lineage>
</organism>
<dbReference type="Proteomes" id="UP000550707">
    <property type="component" value="Unassembled WGS sequence"/>
</dbReference>
<evidence type="ECO:0000313" key="2">
    <source>
        <dbReference type="Proteomes" id="UP000550707"/>
    </source>
</evidence>
<dbReference type="EMBL" id="JACASF010000005">
    <property type="protein sequence ID" value="KAF6477951.1"/>
    <property type="molecule type" value="Genomic_DNA"/>
</dbReference>
<accession>A0A7J8I106</accession>
<comment type="caution">
    <text evidence="1">The sequence shown here is derived from an EMBL/GenBank/DDBJ whole genome shotgun (WGS) entry which is preliminary data.</text>
</comment>
<proteinExistence type="predicted"/>
<keyword evidence="2" id="KW-1185">Reference proteome</keyword>